<accession>A0A5J4TDD4</accession>
<sequence>MHNGAMINPQPNDLEQGETSKEYSLDEEPSDAKIEIDLTVEINPKSNRNESENFDAFGL</sequence>
<organism evidence="2 3">
    <name type="scientific">Streblomastix strix</name>
    <dbReference type="NCBI Taxonomy" id="222440"/>
    <lineage>
        <taxon>Eukaryota</taxon>
        <taxon>Metamonada</taxon>
        <taxon>Preaxostyla</taxon>
        <taxon>Oxymonadida</taxon>
        <taxon>Streblomastigidae</taxon>
        <taxon>Streblomastix</taxon>
    </lineage>
</organism>
<feature type="region of interest" description="Disordered" evidence="1">
    <location>
        <begin position="1"/>
        <end position="32"/>
    </location>
</feature>
<proteinExistence type="predicted"/>
<gene>
    <name evidence="2" type="ORF">EZS28_048304</name>
</gene>
<evidence type="ECO:0000313" key="2">
    <source>
        <dbReference type="EMBL" id="KAA6356169.1"/>
    </source>
</evidence>
<dbReference type="Proteomes" id="UP000324800">
    <property type="component" value="Unassembled WGS sequence"/>
</dbReference>
<dbReference type="AlphaFoldDB" id="A0A5J4TDD4"/>
<reference evidence="2 3" key="1">
    <citation type="submission" date="2019-03" db="EMBL/GenBank/DDBJ databases">
        <title>Single cell metagenomics reveals metabolic interactions within the superorganism composed of flagellate Streblomastix strix and complex community of Bacteroidetes bacteria on its surface.</title>
        <authorList>
            <person name="Treitli S.C."/>
            <person name="Kolisko M."/>
            <person name="Husnik F."/>
            <person name="Keeling P."/>
            <person name="Hampl V."/>
        </authorList>
    </citation>
    <scope>NUCLEOTIDE SEQUENCE [LARGE SCALE GENOMIC DNA]</scope>
    <source>
        <strain evidence="2">ST1C</strain>
    </source>
</reference>
<comment type="caution">
    <text evidence="2">The sequence shown here is derived from an EMBL/GenBank/DDBJ whole genome shotgun (WGS) entry which is preliminary data.</text>
</comment>
<feature type="non-terminal residue" evidence="2">
    <location>
        <position position="59"/>
    </location>
</feature>
<dbReference type="EMBL" id="SNRW01033425">
    <property type="protein sequence ID" value="KAA6356169.1"/>
    <property type="molecule type" value="Genomic_DNA"/>
</dbReference>
<feature type="compositionally biased region" description="Basic and acidic residues" evidence="1">
    <location>
        <begin position="18"/>
        <end position="32"/>
    </location>
</feature>
<evidence type="ECO:0000313" key="3">
    <source>
        <dbReference type="Proteomes" id="UP000324800"/>
    </source>
</evidence>
<name>A0A5J4TDD4_9EUKA</name>
<protein>
    <submittedName>
        <fullName evidence="2">Uncharacterized protein</fullName>
    </submittedName>
</protein>
<evidence type="ECO:0000256" key="1">
    <source>
        <dbReference type="SAM" id="MobiDB-lite"/>
    </source>
</evidence>